<dbReference type="Gramene" id="TVU30875">
    <property type="protein sequence ID" value="TVU30875"/>
    <property type="gene ID" value="EJB05_22522"/>
</dbReference>
<keyword evidence="3" id="KW-1185">Reference proteome</keyword>
<protein>
    <recommendedName>
        <fullName evidence="4">B box-type domain-containing protein</fullName>
    </recommendedName>
</protein>
<reference evidence="2 3" key="1">
    <citation type="journal article" date="2019" name="Sci. Rep.">
        <title>A high-quality genome of Eragrostis curvula grass provides insights into Poaceae evolution and supports new strategies to enhance forage quality.</title>
        <authorList>
            <person name="Carballo J."/>
            <person name="Santos B.A.C.M."/>
            <person name="Zappacosta D."/>
            <person name="Garbus I."/>
            <person name="Selva J.P."/>
            <person name="Gallo C.A."/>
            <person name="Diaz A."/>
            <person name="Albertini E."/>
            <person name="Caccamo M."/>
            <person name="Echenique V."/>
        </authorList>
    </citation>
    <scope>NUCLEOTIDE SEQUENCE [LARGE SCALE GENOMIC DNA]</scope>
    <source>
        <strain evidence="3">cv. Victoria</strain>
        <tissue evidence="2">Leaf</tissue>
    </source>
</reference>
<dbReference type="AlphaFoldDB" id="A0A5J9V4N2"/>
<feature type="non-terminal residue" evidence="2">
    <location>
        <position position="1"/>
    </location>
</feature>
<dbReference type="Pfam" id="PF04640">
    <property type="entry name" value="PLATZ"/>
    <property type="match status" value="1"/>
</dbReference>
<evidence type="ECO:0008006" key="4">
    <source>
        <dbReference type="Google" id="ProtNLM"/>
    </source>
</evidence>
<feature type="compositionally biased region" description="Basic residues" evidence="1">
    <location>
        <begin position="242"/>
        <end position="254"/>
    </location>
</feature>
<proteinExistence type="predicted"/>
<accession>A0A5J9V4N2</accession>
<dbReference type="Proteomes" id="UP000324897">
    <property type="component" value="Chromosome 1"/>
</dbReference>
<organism evidence="2 3">
    <name type="scientific">Eragrostis curvula</name>
    <name type="common">weeping love grass</name>
    <dbReference type="NCBI Taxonomy" id="38414"/>
    <lineage>
        <taxon>Eukaryota</taxon>
        <taxon>Viridiplantae</taxon>
        <taxon>Streptophyta</taxon>
        <taxon>Embryophyta</taxon>
        <taxon>Tracheophyta</taxon>
        <taxon>Spermatophyta</taxon>
        <taxon>Magnoliopsida</taxon>
        <taxon>Liliopsida</taxon>
        <taxon>Poales</taxon>
        <taxon>Poaceae</taxon>
        <taxon>PACMAD clade</taxon>
        <taxon>Chloridoideae</taxon>
        <taxon>Eragrostideae</taxon>
        <taxon>Eragrostidinae</taxon>
        <taxon>Eragrostis</taxon>
    </lineage>
</organism>
<dbReference type="InterPro" id="IPR006734">
    <property type="entry name" value="PLATZ"/>
</dbReference>
<evidence type="ECO:0000256" key="1">
    <source>
        <dbReference type="SAM" id="MobiDB-lite"/>
    </source>
</evidence>
<dbReference type="PANTHER" id="PTHR31065:SF7">
    <property type="entry name" value="OS01G0517800 PROTEIN"/>
    <property type="match status" value="1"/>
</dbReference>
<sequence length="254" mass="28769">MPMAGDIMSSLLTYFMKCKDTKGEDYMVVSIHNIVDNSSYYSFEAAMKKEVAPPWLELLLATQFFTTCVDHLLLSRNECNLFCIDCETQPAAFCYCCRSHYHTNHRVIQIRRSSYHNVVRVSEVEDIIDISNVQTYVINSANVVFLNERPQMRGSGASFGKALSSSSQKCETCCRALLDDFRFCSLGCNLKGIKKNMKMPTMPSNGLEFAMEDMACGSNIGLPTQSKQESPNENNDEEPPAKRRHRRKGIPRRA</sequence>
<feature type="non-terminal residue" evidence="2">
    <location>
        <position position="254"/>
    </location>
</feature>
<feature type="region of interest" description="Disordered" evidence="1">
    <location>
        <begin position="220"/>
        <end position="254"/>
    </location>
</feature>
<dbReference type="OrthoDB" id="1908108at2759"/>
<gene>
    <name evidence="2" type="ORF">EJB05_22522</name>
</gene>
<dbReference type="PANTHER" id="PTHR31065">
    <property type="entry name" value="PLATZ TRANSCRIPTION FACTOR FAMILY PROTEIN"/>
    <property type="match status" value="1"/>
</dbReference>
<evidence type="ECO:0000313" key="2">
    <source>
        <dbReference type="EMBL" id="TVU30875.1"/>
    </source>
</evidence>
<comment type="caution">
    <text evidence="2">The sequence shown here is derived from an EMBL/GenBank/DDBJ whole genome shotgun (WGS) entry which is preliminary data.</text>
</comment>
<dbReference type="EMBL" id="RWGY01000011">
    <property type="protein sequence ID" value="TVU30875.1"/>
    <property type="molecule type" value="Genomic_DNA"/>
</dbReference>
<name>A0A5J9V4N2_9POAL</name>
<evidence type="ECO:0000313" key="3">
    <source>
        <dbReference type="Proteomes" id="UP000324897"/>
    </source>
</evidence>